<dbReference type="AlphaFoldDB" id="A0A142CVQ6"/>
<evidence type="ECO:0000313" key="1">
    <source>
        <dbReference type="EMBL" id="AMQ18858.1"/>
    </source>
</evidence>
<keyword evidence="2" id="KW-1185">Reference proteome</keyword>
<gene>
    <name evidence="1" type="ORF">A0127_06560</name>
</gene>
<dbReference type="Proteomes" id="UP000073604">
    <property type="component" value="Chromosome"/>
</dbReference>
<dbReference type="STRING" id="53952.A0127_06560"/>
<reference evidence="2" key="1">
    <citation type="submission" date="2016-03" db="EMBL/GenBank/DDBJ databases">
        <authorList>
            <person name="Oger P.M."/>
        </authorList>
    </citation>
    <scope>NUCLEOTIDE SEQUENCE [LARGE SCALE GENOMIC DNA]</scope>
    <source>
        <strain evidence="2">OG-1</strain>
    </source>
</reference>
<dbReference type="OrthoDB" id="93626at2157"/>
<accession>A0A142CVQ6</accession>
<dbReference type="SUPFAM" id="SSF46785">
    <property type="entry name" value="Winged helix' DNA-binding domain"/>
    <property type="match status" value="1"/>
</dbReference>
<dbReference type="InterPro" id="IPR036390">
    <property type="entry name" value="WH_DNA-bd_sf"/>
</dbReference>
<evidence type="ECO:0000313" key="2">
    <source>
        <dbReference type="Proteomes" id="UP000073604"/>
    </source>
</evidence>
<name>A0A142CVQ6_9EURY</name>
<dbReference type="KEGG" id="tpep:A0127_06560"/>
<proteinExistence type="predicted"/>
<sequence length="200" mass="23061">MKPPTSREKIYSLLFDHAPISVPEISRITGMNYKYVFQVVRTLRKENYLTVVPGGKLVILDRKGLIFRWAKDKEIILNSLSPVTMGLIPDYDLRDLVLFSGNSALWLLGRIISPAGGIIYASEKTFKELMKFRDPEGYPFKVYIYDDFYFKIRKELNGYYIPSWGMILADMLVQGTYTRLFDDVFETVVSTIEGEENEGV</sequence>
<protein>
    <submittedName>
        <fullName evidence="1">Uncharacterized protein</fullName>
    </submittedName>
</protein>
<dbReference type="EMBL" id="CP014750">
    <property type="protein sequence ID" value="AMQ18858.1"/>
    <property type="molecule type" value="Genomic_DNA"/>
</dbReference>
<organism evidence="1 2">
    <name type="scientific">Thermococcus peptonophilus</name>
    <dbReference type="NCBI Taxonomy" id="53952"/>
    <lineage>
        <taxon>Archaea</taxon>
        <taxon>Methanobacteriati</taxon>
        <taxon>Methanobacteriota</taxon>
        <taxon>Thermococci</taxon>
        <taxon>Thermococcales</taxon>
        <taxon>Thermococcaceae</taxon>
        <taxon>Thermococcus</taxon>
    </lineage>
</organism>